<comment type="subcellular location">
    <subcellularLocation>
        <location evidence="2">Cell membrane</location>
        <topology evidence="2">Multi-pass membrane protein</topology>
    </subcellularLocation>
</comment>
<keyword evidence="5 11" id="KW-0812">Transmembrane</keyword>
<dbReference type="Proteomes" id="UP000030982">
    <property type="component" value="Unassembled WGS sequence"/>
</dbReference>
<comment type="catalytic activity">
    <reaction evidence="9 10">
        <text>4 Fe(II)-[cytochrome c] + O2 + 8 H(+)(in) = 4 Fe(III)-[cytochrome c] + 2 H2O + 4 H(+)(out)</text>
        <dbReference type="Rhea" id="RHEA:11436"/>
        <dbReference type="Rhea" id="RHEA-COMP:10350"/>
        <dbReference type="Rhea" id="RHEA-COMP:14399"/>
        <dbReference type="ChEBI" id="CHEBI:15377"/>
        <dbReference type="ChEBI" id="CHEBI:15378"/>
        <dbReference type="ChEBI" id="CHEBI:15379"/>
        <dbReference type="ChEBI" id="CHEBI:29033"/>
        <dbReference type="ChEBI" id="CHEBI:29034"/>
        <dbReference type="EC" id="7.1.1.9"/>
    </reaction>
</comment>
<dbReference type="GO" id="GO:0004129">
    <property type="term" value="F:cytochrome-c oxidase activity"/>
    <property type="evidence" value="ECO:0007669"/>
    <property type="project" value="UniProtKB-EC"/>
</dbReference>
<dbReference type="OrthoDB" id="5244617at2"/>
<feature type="transmembrane region" description="Helical" evidence="11">
    <location>
        <begin position="7"/>
        <end position="25"/>
    </location>
</feature>
<evidence type="ECO:0000256" key="10">
    <source>
        <dbReference type="PIRNR" id="PIRNR017385"/>
    </source>
</evidence>
<evidence type="ECO:0000256" key="1">
    <source>
        <dbReference type="ARBA" id="ARBA00002536"/>
    </source>
</evidence>
<evidence type="ECO:0000256" key="2">
    <source>
        <dbReference type="ARBA" id="ARBA00004651"/>
    </source>
</evidence>
<evidence type="ECO:0000256" key="3">
    <source>
        <dbReference type="ARBA" id="ARBA00006870"/>
    </source>
</evidence>
<evidence type="ECO:0000256" key="4">
    <source>
        <dbReference type="ARBA" id="ARBA00022475"/>
    </source>
</evidence>
<organism evidence="12 13">
    <name type="scientific">Sinomonas humi</name>
    <dbReference type="NCBI Taxonomy" id="1338436"/>
    <lineage>
        <taxon>Bacteria</taxon>
        <taxon>Bacillati</taxon>
        <taxon>Actinomycetota</taxon>
        <taxon>Actinomycetes</taxon>
        <taxon>Micrococcales</taxon>
        <taxon>Micrococcaceae</taxon>
        <taxon>Sinomonas</taxon>
    </lineage>
</organism>
<comment type="function">
    <text evidence="1 10">Part of cytochrome c oxidase, its function is unknown.</text>
</comment>
<dbReference type="Pfam" id="PF12270">
    <property type="entry name" value="Cyt_c_ox_IV"/>
    <property type="match status" value="1"/>
</dbReference>
<protein>
    <recommendedName>
        <fullName evidence="10">Cytochrome c oxidase polypeptide 4</fullName>
        <ecNumber evidence="10">7.1.1.9</ecNumber>
    </recommendedName>
    <alternativeName>
        <fullName evidence="10">Cytochrome aa3 subunit 4</fullName>
    </alternativeName>
    <alternativeName>
        <fullName evidence="10">Cytochrome c oxidase polypeptide IV</fullName>
    </alternativeName>
</protein>
<comment type="similarity">
    <text evidence="3 10">Belongs to the cytochrome c oxidase bacterial subunit CtaF family.</text>
</comment>
<accession>A0A0B2ANG8</accession>
<dbReference type="STRING" id="1338436.LK10_09260"/>
<keyword evidence="13" id="KW-1185">Reference proteome</keyword>
<feature type="transmembrane region" description="Helical" evidence="11">
    <location>
        <begin position="105"/>
        <end position="124"/>
    </location>
</feature>
<dbReference type="EC" id="7.1.1.9" evidence="10"/>
<evidence type="ECO:0000256" key="8">
    <source>
        <dbReference type="ARBA" id="ARBA00023136"/>
    </source>
</evidence>
<dbReference type="GO" id="GO:0005886">
    <property type="term" value="C:plasma membrane"/>
    <property type="evidence" value="ECO:0007669"/>
    <property type="project" value="UniProtKB-SubCell"/>
</dbReference>
<evidence type="ECO:0000256" key="6">
    <source>
        <dbReference type="ARBA" id="ARBA00022967"/>
    </source>
</evidence>
<dbReference type="EMBL" id="JTDL01000099">
    <property type="protein sequence ID" value="KHL03413.1"/>
    <property type="molecule type" value="Genomic_DNA"/>
</dbReference>
<sequence>MRIESRLFGLGAFFFIPVAIVYGWLTHWSEWVGIMGIFLLGGLAAMIGSYLSVTARRVGARPEDREDAEVHEGAGEQGHFSPWSWWPIVLGASAATALLGVAIGWWITLVGAGIGIVALVGWVFEYSRGDHAH</sequence>
<feature type="transmembrane region" description="Helical" evidence="11">
    <location>
        <begin position="31"/>
        <end position="53"/>
    </location>
</feature>
<dbReference type="PIRSF" id="PIRSF017385">
    <property type="entry name" value="CtaF"/>
    <property type="match status" value="1"/>
</dbReference>
<keyword evidence="8 10" id="KW-0472">Membrane</keyword>
<evidence type="ECO:0000313" key="12">
    <source>
        <dbReference type="EMBL" id="KHL03413.1"/>
    </source>
</evidence>
<evidence type="ECO:0000256" key="5">
    <source>
        <dbReference type="ARBA" id="ARBA00022692"/>
    </source>
</evidence>
<evidence type="ECO:0000313" key="13">
    <source>
        <dbReference type="Proteomes" id="UP000030982"/>
    </source>
</evidence>
<keyword evidence="6 10" id="KW-1278">Translocase</keyword>
<evidence type="ECO:0000256" key="7">
    <source>
        <dbReference type="ARBA" id="ARBA00022989"/>
    </source>
</evidence>
<dbReference type="AlphaFoldDB" id="A0A0B2ANG8"/>
<dbReference type="RefSeq" id="WP_043122729.1">
    <property type="nucleotide sequence ID" value="NZ_JTDL01000099.1"/>
</dbReference>
<gene>
    <name evidence="12" type="ORF">LK10_09260</name>
</gene>
<comment type="caution">
    <text evidence="12">The sequence shown here is derived from an EMBL/GenBank/DDBJ whole genome shotgun (WGS) entry which is preliminary data.</text>
</comment>
<comment type="subunit">
    <text evidence="10">Associates with subunits I, II and III to form cytochrome c oxidase.</text>
</comment>
<dbReference type="GO" id="GO:0022900">
    <property type="term" value="P:electron transport chain"/>
    <property type="evidence" value="ECO:0007669"/>
    <property type="project" value="InterPro"/>
</dbReference>
<keyword evidence="4 10" id="KW-1003">Cell membrane</keyword>
<name>A0A0B2ANG8_9MICC</name>
<proteinExistence type="inferred from homology"/>
<evidence type="ECO:0000256" key="9">
    <source>
        <dbReference type="ARBA" id="ARBA00047816"/>
    </source>
</evidence>
<dbReference type="InterPro" id="IPR021050">
    <property type="entry name" value="Cyt_c_oxidase_su4_actinobac"/>
</dbReference>
<evidence type="ECO:0000256" key="11">
    <source>
        <dbReference type="SAM" id="Phobius"/>
    </source>
</evidence>
<reference evidence="12 13" key="1">
    <citation type="submission" date="2014-09" db="EMBL/GenBank/DDBJ databases">
        <title>Genome sequence of Sinomonas sp. MUSC 117.</title>
        <authorList>
            <person name="Lee L.-H."/>
        </authorList>
    </citation>
    <scope>NUCLEOTIDE SEQUENCE [LARGE SCALE GENOMIC DNA]</scope>
    <source>
        <strain evidence="12 13">MUSC 117</strain>
    </source>
</reference>
<keyword evidence="7 11" id="KW-1133">Transmembrane helix</keyword>